<accession>A0A3P8F194</accession>
<dbReference type="EMBL" id="UZAH01031462">
    <property type="protein sequence ID" value="VDP15573.1"/>
    <property type="molecule type" value="Genomic_DNA"/>
</dbReference>
<reference evidence="1" key="1">
    <citation type="submission" date="2018-11" db="EMBL/GenBank/DDBJ databases">
        <authorList>
            <consortium name="Pathogen Informatics"/>
        </authorList>
    </citation>
    <scope>NUCLEOTIDE SEQUENCE [LARGE SCALE GENOMIC DNA]</scope>
</reference>
<organism evidence="1">
    <name type="scientific">Heligmosomoides polygyrus</name>
    <name type="common">Parasitic roundworm</name>
    <dbReference type="NCBI Taxonomy" id="6339"/>
    <lineage>
        <taxon>Eukaryota</taxon>
        <taxon>Metazoa</taxon>
        <taxon>Ecdysozoa</taxon>
        <taxon>Nematoda</taxon>
        <taxon>Chromadorea</taxon>
        <taxon>Rhabditida</taxon>
        <taxon>Rhabditina</taxon>
        <taxon>Rhabditomorpha</taxon>
        <taxon>Strongyloidea</taxon>
        <taxon>Heligmosomidae</taxon>
        <taxon>Heligmosomoides</taxon>
    </lineage>
</organism>
<sequence>MQIQQVFNTYPYDTANWWRAQQKPCLQQQLHPKYPSQNLDILLRRLHDQCFSEDYAYGYLARDSVLEQVMGYKMLFCRKMPTYWQLGYFKVPKGSTLTLEDLDIDDGPREAERDLGYVLAKLQSQQVFFTYPYELIDRDSVFDKLRGLKLLVGFVPKHDEIECVLAYVNLLRGQTCTTFVCYMSASEM</sequence>
<dbReference type="AlphaFoldDB" id="A0A3P8F194"/>
<proteinExistence type="predicted"/>
<gene>
    <name evidence="1" type="ORF">HPBE_LOCUS19563</name>
</gene>
<name>A0A3P8F194_HELPZ</name>
<evidence type="ECO:0000313" key="1">
    <source>
        <dbReference type="EMBL" id="VDP15573.1"/>
    </source>
</evidence>
<protein>
    <submittedName>
        <fullName evidence="1">Uncharacterized protein</fullName>
    </submittedName>
</protein>